<evidence type="ECO:0000259" key="3">
    <source>
        <dbReference type="Pfam" id="PF17482"/>
    </source>
</evidence>
<dbReference type="OrthoDB" id="9767864at2"/>
<dbReference type="EMBL" id="CP002475">
    <property type="protein sequence ID" value="ADW03223.1"/>
    <property type="molecule type" value="Genomic_DNA"/>
</dbReference>
<sequence>MPSYLSPGVYVEEVASGSRPIEGVGTSVAAFVGLAPDGPLNEPTLVTNWTQYVASFGEFTDGYFLAHSVYGFFNNGGSAAYVVRVGGAPGGVAGAPGEGTDAVGGQRGRTAVAGGAAAPAALTAGEPAALGTFKVSAVAPGESGTLSVEVTDAEGEGPAERFRLVVKDGAKAVETFDVSAKKSARNYVVTQVKERSKLISVQEGAAASQLARPDNQTVALDVPAAAQAPAVPDASEGESVGIAEYLGDSSDRTGFGGLEAVDEISMVAVPDLMAAYQRGAIDLEAVKAVQLGLIAHCELMGDRLAIIDPPPGLNARQIRVWRQETSNYDSKYAALYYPWIKVFDPAGGQTRLIPPSGHVAGIWARNDSERGVHKAPANEVVRGAVDLEMQITRGEQDLLNPIGVNCIRTFPGRGIRVWGARTLSSDPAWRYLNVRRYFNYLEESILNGTQWVVFEPNDQALWARIRRNISAFLVTEWRSGALFGATPEDAYYVKCDAETNPPESVDLGRVICQIGVSPVKPAEFVIFRLAQFSGGSGELEE</sequence>
<accession>A0A8D3WE66</accession>
<proteinExistence type="inferred from homology"/>
<evidence type="ECO:0000259" key="2">
    <source>
        <dbReference type="Pfam" id="PF04984"/>
    </source>
</evidence>
<name>A0A8D3WE66_STRFA</name>
<dbReference type="Gene3D" id="3.40.50.11780">
    <property type="match status" value="2"/>
</dbReference>
<dbReference type="KEGG" id="sfa:Sfla_1788"/>
<gene>
    <name evidence="4" type="ordered locus">Sfla_1788</name>
</gene>
<dbReference type="InterPro" id="IPR020287">
    <property type="entry name" value="Tail_sheath_C"/>
</dbReference>
<dbReference type="AlphaFoldDB" id="A0A8D3WE66"/>
<evidence type="ECO:0000313" key="4">
    <source>
        <dbReference type="EMBL" id="ADW03223.1"/>
    </source>
</evidence>
<protein>
    <submittedName>
        <fullName evidence="4">Phage tail sheath protein</fullName>
    </submittedName>
</protein>
<dbReference type="PANTHER" id="PTHR35861:SF1">
    <property type="entry name" value="PHAGE TAIL SHEATH PROTEIN"/>
    <property type="match status" value="1"/>
</dbReference>
<dbReference type="InterPro" id="IPR035089">
    <property type="entry name" value="Phage_sheath_subtilisin"/>
</dbReference>
<dbReference type="InterPro" id="IPR052042">
    <property type="entry name" value="Tail_sheath_structural"/>
</dbReference>
<comment type="similarity">
    <text evidence="1">Belongs to the myoviridae tail sheath protein family.</text>
</comment>
<dbReference type="PANTHER" id="PTHR35861">
    <property type="match status" value="1"/>
</dbReference>
<evidence type="ECO:0000313" key="5">
    <source>
        <dbReference type="Proteomes" id="UP000002066"/>
    </source>
</evidence>
<evidence type="ECO:0000256" key="1">
    <source>
        <dbReference type="ARBA" id="ARBA00008005"/>
    </source>
</evidence>
<dbReference type="Proteomes" id="UP000002066">
    <property type="component" value="Chromosome"/>
</dbReference>
<feature type="domain" description="Tail sheath protein C-terminal" evidence="3">
    <location>
        <begin position="424"/>
        <end position="529"/>
    </location>
</feature>
<dbReference type="Pfam" id="PF17482">
    <property type="entry name" value="Phage_sheath_1C"/>
    <property type="match status" value="1"/>
</dbReference>
<dbReference type="Pfam" id="PF04984">
    <property type="entry name" value="Phage_sheath_1"/>
    <property type="match status" value="1"/>
</dbReference>
<organism evidence="4 5">
    <name type="scientific">Streptomyces pratensis (strain ATCC 33331 / IAF-45CD)</name>
    <dbReference type="NCBI Taxonomy" id="591167"/>
    <lineage>
        <taxon>Bacteria</taxon>
        <taxon>Bacillati</taxon>
        <taxon>Actinomycetota</taxon>
        <taxon>Actinomycetes</taxon>
        <taxon>Kitasatosporales</taxon>
        <taxon>Streptomycetaceae</taxon>
        <taxon>Streptomyces</taxon>
    </lineage>
</organism>
<feature type="domain" description="Tail sheath protein subtilisin-like" evidence="2">
    <location>
        <begin position="270"/>
        <end position="423"/>
    </location>
</feature>
<reference evidence="4 5" key="1">
    <citation type="submission" date="2011-01" db="EMBL/GenBank/DDBJ databases">
        <title>Complete sequence of chromosome of Streptomyces flavogriseus ATCC 33331.</title>
        <authorList>
            <consortium name="US DOE Joint Genome Institute"/>
            <person name="Lucas S."/>
            <person name="Copeland A."/>
            <person name="Lapidus A."/>
            <person name="Cheng J.-F."/>
            <person name="Goodwin L."/>
            <person name="Pitluck S."/>
            <person name="Davenport K."/>
            <person name="Detter J.C."/>
            <person name="Han C."/>
            <person name="Tapia R."/>
            <person name="Land M."/>
            <person name="Hauser L."/>
            <person name="Kyrpides N."/>
            <person name="Ivanova N."/>
            <person name="Ovchinnikova G."/>
            <person name="Pagani I."/>
            <person name="Brumm P."/>
            <person name="Mead D."/>
            <person name="Woyke T."/>
        </authorList>
    </citation>
    <scope>NUCLEOTIDE SEQUENCE [LARGE SCALE GENOMIC DNA]</scope>
    <source>
        <strain evidence="5">ATCC 33331 / IAF-45CD</strain>
    </source>
</reference>